<dbReference type="GO" id="GO:0016747">
    <property type="term" value="F:acyltransferase activity, transferring groups other than amino-acyl groups"/>
    <property type="evidence" value="ECO:0007669"/>
    <property type="project" value="InterPro"/>
</dbReference>
<dbReference type="GO" id="GO:0000271">
    <property type="term" value="P:polysaccharide biosynthetic process"/>
    <property type="evidence" value="ECO:0007669"/>
    <property type="project" value="TreeGrafter"/>
</dbReference>
<gene>
    <name evidence="1" type="ORF">A4W93_23165</name>
</gene>
<sequence>MEKIHQLDGLRGWMSLWVWFAHGLTLASLDLHKDAGIGRLLANGGTPVAVFILLSGFVCALMLTRDDSTGYRGWLTRRFFRLFPVYLLALALSVMALDLSISALTDNPWPSPRTEDRIDYLLASRENFWPHLLLHVGLLHGLVPESMLPYTSLAFMGQAWSLSLEWQFYLVVPFLIGWITRPRSLVVVPAVTVAALLLLARLTPQDSFLGSHLYLFAIGAYTLARMKAWRAGQFSTREWVVAMAIDTVLVLGLAGGTKGLGMLIWAATVFAMLNVGGDHAAWRAVNGFLNHRVSQFLARVSYSVYCLHMVVLLSFSWLLIHVVGFEARWQYATALIVTALPATLLVAWAVTSRLEEPMIALGRRLASGTRTVRPVVAATR</sequence>
<keyword evidence="2" id="KW-1185">Reference proteome</keyword>
<dbReference type="AlphaFoldDB" id="A0A1W6LE87"/>
<dbReference type="PANTHER" id="PTHR23028:SF53">
    <property type="entry name" value="ACYL_TRANSF_3 DOMAIN-CONTAINING PROTEIN"/>
    <property type="match status" value="1"/>
</dbReference>
<accession>A0A1W6LE87</accession>
<dbReference type="GO" id="GO:0016020">
    <property type="term" value="C:membrane"/>
    <property type="evidence" value="ECO:0007669"/>
    <property type="project" value="TreeGrafter"/>
</dbReference>
<dbReference type="KEGG" id="rgu:A4W93_23165"/>
<dbReference type="STRING" id="946333.A4W93_23165"/>
<dbReference type="Proteomes" id="UP000193427">
    <property type="component" value="Chromosome"/>
</dbReference>
<dbReference type="RefSeq" id="WP_157782220.1">
    <property type="nucleotide sequence ID" value="NZ_BSPR01000018.1"/>
</dbReference>
<dbReference type="Pfam" id="PF01757">
    <property type="entry name" value="Acyl_transf_3"/>
    <property type="match status" value="1"/>
</dbReference>
<organism evidence="1 2">
    <name type="scientific">Piscinibacter gummiphilus</name>
    <dbReference type="NCBI Taxonomy" id="946333"/>
    <lineage>
        <taxon>Bacteria</taxon>
        <taxon>Pseudomonadati</taxon>
        <taxon>Pseudomonadota</taxon>
        <taxon>Betaproteobacteria</taxon>
        <taxon>Burkholderiales</taxon>
        <taxon>Sphaerotilaceae</taxon>
        <taxon>Piscinibacter</taxon>
    </lineage>
</organism>
<evidence type="ECO:0000313" key="1">
    <source>
        <dbReference type="EMBL" id="ARN22574.1"/>
    </source>
</evidence>
<dbReference type="PANTHER" id="PTHR23028">
    <property type="entry name" value="ACETYLTRANSFERASE"/>
    <property type="match status" value="1"/>
</dbReference>
<proteinExistence type="predicted"/>
<reference evidence="1 2" key="1">
    <citation type="submission" date="2016-04" db="EMBL/GenBank/DDBJ databases">
        <title>Complete genome sequence of natural rubber-degrading, novel Gram-negative bacterium, Rhizobacter gummiphilus strain NS21.</title>
        <authorList>
            <person name="Tabata M."/>
            <person name="Kasai D."/>
            <person name="Fukuda M."/>
        </authorList>
    </citation>
    <scope>NUCLEOTIDE SEQUENCE [LARGE SCALE GENOMIC DNA]</scope>
    <source>
        <strain evidence="1 2">NS21</strain>
    </source>
</reference>
<dbReference type="OrthoDB" id="9814807at2"/>
<name>A0A1W6LE87_9BURK</name>
<dbReference type="InterPro" id="IPR002656">
    <property type="entry name" value="Acyl_transf_3_dom"/>
</dbReference>
<dbReference type="InterPro" id="IPR050879">
    <property type="entry name" value="Acyltransferase_3"/>
</dbReference>
<evidence type="ECO:0000313" key="2">
    <source>
        <dbReference type="Proteomes" id="UP000193427"/>
    </source>
</evidence>
<dbReference type="EMBL" id="CP015118">
    <property type="protein sequence ID" value="ARN22574.1"/>
    <property type="molecule type" value="Genomic_DNA"/>
</dbReference>
<protein>
    <submittedName>
        <fullName evidence="1">Uncharacterized protein</fullName>
    </submittedName>
</protein>